<dbReference type="PANTHER" id="PTHR35867">
    <property type="entry name" value="PROTEIN RSEC"/>
    <property type="match status" value="1"/>
</dbReference>
<dbReference type="InterPro" id="IPR007359">
    <property type="entry name" value="SigmaE_reg_RseC_MucC"/>
</dbReference>
<accession>A0ABX1N367</accession>
<dbReference type="EMBL" id="WTVH01000017">
    <property type="protein sequence ID" value="NMF93714.1"/>
    <property type="molecule type" value="Genomic_DNA"/>
</dbReference>
<feature type="transmembrane region" description="Helical" evidence="1">
    <location>
        <begin position="137"/>
        <end position="158"/>
    </location>
</feature>
<dbReference type="Pfam" id="PF04246">
    <property type="entry name" value="RseC_MucC"/>
    <property type="match status" value="1"/>
</dbReference>
<feature type="transmembrane region" description="Helical" evidence="1">
    <location>
        <begin position="112"/>
        <end position="131"/>
    </location>
</feature>
<evidence type="ECO:0000313" key="2">
    <source>
        <dbReference type="EMBL" id="NMF93714.1"/>
    </source>
</evidence>
<keyword evidence="1" id="KW-1133">Transmembrane helix</keyword>
<evidence type="ECO:0000313" key="3">
    <source>
        <dbReference type="Proteomes" id="UP000601990"/>
    </source>
</evidence>
<dbReference type="Proteomes" id="UP000601990">
    <property type="component" value="Unassembled WGS sequence"/>
</dbReference>
<sequence>MNTARYARGCCSGGGRLSTTDIAIHCPQDDATLIEGIAHVVALERGVAWLEPEQTDSCGGCAGTAKCGTKGIGTLASRLEARRFPLADGGELRIGERVVVGVREDALVKASMTAYAMPLVTTFAAGAAAQASAQNDGITVAACALGLAIGLGIARLIAQRLNAHGEIAPRLLRRAGPPPDFRPE</sequence>
<reference evidence="2" key="1">
    <citation type="submission" date="2019-12" db="EMBL/GenBank/DDBJ databases">
        <title>Comparative genomics gives insights into the taxonomy of the Azoarcus-Aromatoleum group and reveals separate origins of nif in the plant-associated Azoarcus and non-plant-associated Aromatoleum sub-groups.</title>
        <authorList>
            <person name="Lafos M."/>
            <person name="Maluk M."/>
            <person name="Batista M."/>
            <person name="Junghare M."/>
            <person name="Carmona M."/>
            <person name="Faoro H."/>
            <person name="Cruz L.M."/>
            <person name="Battistoni F."/>
            <person name="De Souza E."/>
            <person name="Pedrosa F."/>
            <person name="Chen W.-M."/>
            <person name="Poole P.S."/>
            <person name="Dixon R.A."/>
            <person name="James E.K."/>
        </authorList>
    </citation>
    <scope>NUCLEOTIDE SEQUENCE</scope>
    <source>
        <strain evidence="2">U120</strain>
    </source>
</reference>
<proteinExistence type="predicted"/>
<keyword evidence="3" id="KW-1185">Reference proteome</keyword>
<keyword evidence="1" id="KW-0472">Membrane</keyword>
<organism evidence="2 3">
    <name type="scientific">Aromatoleum buckelii</name>
    <dbReference type="NCBI Taxonomy" id="200254"/>
    <lineage>
        <taxon>Bacteria</taxon>
        <taxon>Pseudomonadati</taxon>
        <taxon>Pseudomonadota</taxon>
        <taxon>Betaproteobacteria</taxon>
        <taxon>Rhodocyclales</taxon>
        <taxon>Rhodocyclaceae</taxon>
        <taxon>Aromatoleum</taxon>
    </lineage>
</organism>
<protein>
    <submittedName>
        <fullName evidence="2">Fis family transcriptional regulator</fullName>
    </submittedName>
</protein>
<gene>
    <name evidence="2" type="ORF">GO608_10285</name>
</gene>
<dbReference type="PANTHER" id="PTHR35867:SF1">
    <property type="entry name" value="PROTEIN RSEC"/>
    <property type="match status" value="1"/>
</dbReference>
<keyword evidence="1" id="KW-0812">Transmembrane</keyword>
<name>A0ABX1N367_9RHOO</name>
<comment type="caution">
    <text evidence="2">The sequence shown here is derived from an EMBL/GenBank/DDBJ whole genome shotgun (WGS) entry which is preliminary data.</text>
</comment>
<evidence type="ECO:0000256" key="1">
    <source>
        <dbReference type="SAM" id="Phobius"/>
    </source>
</evidence>